<evidence type="ECO:0000313" key="8">
    <source>
        <dbReference type="Proteomes" id="UP000009168"/>
    </source>
</evidence>
<dbReference type="GO" id="GO:0016671">
    <property type="term" value="F:oxidoreductase activity, acting on a sulfur group of donors, disulfide as acceptor"/>
    <property type="evidence" value="ECO:0007669"/>
    <property type="project" value="InterPro"/>
</dbReference>
<evidence type="ECO:0000256" key="4">
    <source>
        <dbReference type="ARBA" id="ARBA00022729"/>
    </source>
</evidence>
<sequence length="257" mass="29939">MNLINVQIILTFIYLNAIRFAQSKQQSLMKLKGQNLIKKSFQQNLNFSSNNKLDLEIYSEALCPDCQQFILGPLQKALNDDIILDYLNIKIYFYGNAEEVFDPQTKLFSYRCQHGPKECEGNRISNCIMNKINSIKKALELIICVEEEIKRYAQIQMVNYDKILNKCYQKKKISAQDLKKIVKCNSGEEGNILQHLAAQKTESQTELQFVPWILVDGKYEVQQYNSITKDLVIFVCDYYKQNRSVNLPFCQQNKESI</sequence>
<gene>
    <name evidence="7" type="ORF">TTHERM_00394520</name>
</gene>
<dbReference type="OrthoDB" id="958254at2759"/>
<evidence type="ECO:0000256" key="1">
    <source>
        <dbReference type="ARBA" id="ARBA00004613"/>
    </source>
</evidence>
<dbReference type="RefSeq" id="XP_001011924.2">
    <property type="nucleotide sequence ID" value="XM_001011924.2"/>
</dbReference>
<evidence type="ECO:0000256" key="5">
    <source>
        <dbReference type="ARBA" id="ARBA00023180"/>
    </source>
</evidence>
<dbReference type="HOGENOM" id="CLU_066886_2_1_1"/>
<comment type="subcellular location">
    <subcellularLocation>
        <location evidence="1">Secreted</location>
    </subcellularLocation>
</comment>
<name>Q233A1_TETTS</name>
<protein>
    <submittedName>
        <fullName evidence="7">Gamma-interferon-inducible lysosomal thiol reductase</fullName>
    </submittedName>
</protein>
<comment type="similarity">
    <text evidence="2">Belongs to the GILT family.</text>
</comment>
<dbReference type="PANTHER" id="PTHR13234">
    <property type="entry name" value="GAMMA-INTERFERON INDUCIBLE LYSOSOMAL THIOL REDUCTASE GILT"/>
    <property type="match status" value="1"/>
</dbReference>
<proteinExistence type="inferred from homology"/>
<dbReference type="Pfam" id="PF03227">
    <property type="entry name" value="GILT"/>
    <property type="match status" value="1"/>
</dbReference>
<keyword evidence="8" id="KW-1185">Reference proteome</keyword>
<dbReference type="STRING" id="312017.Q233A1"/>
<dbReference type="EMBL" id="GG662770">
    <property type="protein sequence ID" value="EAR91679.2"/>
    <property type="molecule type" value="Genomic_DNA"/>
</dbReference>
<feature type="chain" id="PRO_5004201542" evidence="6">
    <location>
        <begin position="24"/>
        <end position="257"/>
    </location>
</feature>
<dbReference type="InParanoid" id="Q233A1"/>
<dbReference type="eggNOG" id="KOG3160">
    <property type="taxonomic scope" value="Eukaryota"/>
</dbReference>
<keyword evidence="4 6" id="KW-0732">Signal</keyword>
<dbReference type="InterPro" id="IPR004911">
    <property type="entry name" value="Interferon-induced_GILT"/>
</dbReference>
<keyword evidence="5" id="KW-0325">Glycoprotein</keyword>
<accession>Q233A1</accession>
<reference evidence="8" key="1">
    <citation type="journal article" date="2006" name="PLoS Biol.">
        <title>Macronuclear genome sequence of the ciliate Tetrahymena thermophila, a model eukaryote.</title>
        <authorList>
            <person name="Eisen J.A."/>
            <person name="Coyne R.S."/>
            <person name="Wu M."/>
            <person name="Wu D."/>
            <person name="Thiagarajan M."/>
            <person name="Wortman J.R."/>
            <person name="Badger J.H."/>
            <person name="Ren Q."/>
            <person name="Amedeo P."/>
            <person name="Jones K.M."/>
            <person name="Tallon L.J."/>
            <person name="Delcher A.L."/>
            <person name="Salzberg S.L."/>
            <person name="Silva J.C."/>
            <person name="Haas B.J."/>
            <person name="Majoros W.H."/>
            <person name="Farzad M."/>
            <person name="Carlton J.M."/>
            <person name="Smith R.K. Jr."/>
            <person name="Garg J."/>
            <person name="Pearlman R.E."/>
            <person name="Karrer K.M."/>
            <person name="Sun L."/>
            <person name="Manning G."/>
            <person name="Elde N.C."/>
            <person name="Turkewitz A.P."/>
            <person name="Asai D.J."/>
            <person name="Wilkes D.E."/>
            <person name="Wang Y."/>
            <person name="Cai H."/>
            <person name="Collins K."/>
            <person name="Stewart B.A."/>
            <person name="Lee S.R."/>
            <person name="Wilamowska K."/>
            <person name="Weinberg Z."/>
            <person name="Ruzzo W.L."/>
            <person name="Wloga D."/>
            <person name="Gaertig J."/>
            <person name="Frankel J."/>
            <person name="Tsao C.-C."/>
            <person name="Gorovsky M.A."/>
            <person name="Keeling P.J."/>
            <person name="Waller R.F."/>
            <person name="Patron N.J."/>
            <person name="Cherry J.M."/>
            <person name="Stover N.A."/>
            <person name="Krieger C.J."/>
            <person name="del Toro C."/>
            <person name="Ryder H.F."/>
            <person name="Williamson S.C."/>
            <person name="Barbeau R.A."/>
            <person name="Hamilton E.P."/>
            <person name="Orias E."/>
        </authorList>
    </citation>
    <scope>NUCLEOTIDE SEQUENCE [LARGE SCALE GENOMIC DNA]</scope>
    <source>
        <strain evidence="8">SB210</strain>
    </source>
</reference>
<dbReference type="GeneID" id="7822716"/>
<dbReference type="Proteomes" id="UP000009168">
    <property type="component" value="Unassembled WGS sequence"/>
</dbReference>
<dbReference type="AlphaFoldDB" id="Q233A1"/>
<dbReference type="PANTHER" id="PTHR13234:SF8">
    <property type="entry name" value="GAMMA-INTERFERON-INDUCIBLE LYSOSOMAL THIOL REDUCTASE"/>
    <property type="match status" value="1"/>
</dbReference>
<dbReference type="KEGG" id="tet:TTHERM_00394520"/>
<evidence type="ECO:0000256" key="2">
    <source>
        <dbReference type="ARBA" id="ARBA00005679"/>
    </source>
</evidence>
<evidence type="ECO:0000256" key="3">
    <source>
        <dbReference type="ARBA" id="ARBA00022525"/>
    </source>
</evidence>
<keyword evidence="3" id="KW-0964">Secreted</keyword>
<dbReference type="GO" id="GO:0005576">
    <property type="term" value="C:extracellular region"/>
    <property type="evidence" value="ECO:0007669"/>
    <property type="project" value="UniProtKB-SubCell"/>
</dbReference>
<evidence type="ECO:0000313" key="7">
    <source>
        <dbReference type="EMBL" id="EAR91679.2"/>
    </source>
</evidence>
<feature type="signal peptide" evidence="6">
    <location>
        <begin position="1"/>
        <end position="23"/>
    </location>
</feature>
<dbReference type="Gene3D" id="3.40.30.10">
    <property type="entry name" value="Glutaredoxin"/>
    <property type="match status" value="1"/>
</dbReference>
<organism evidence="7 8">
    <name type="scientific">Tetrahymena thermophila (strain SB210)</name>
    <dbReference type="NCBI Taxonomy" id="312017"/>
    <lineage>
        <taxon>Eukaryota</taxon>
        <taxon>Sar</taxon>
        <taxon>Alveolata</taxon>
        <taxon>Ciliophora</taxon>
        <taxon>Intramacronucleata</taxon>
        <taxon>Oligohymenophorea</taxon>
        <taxon>Hymenostomatida</taxon>
        <taxon>Tetrahymenina</taxon>
        <taxon>Tetrahymenidae</taxon>
        <taxon>Tetrahymena</taxon>
    </lineage>
</organism>
<evidence type="ECO:0000256" key="6">
    <source>
        <dbReference type="SAM" id="SignalP"/>
    </source>
</evidence>